<organism evidence="3 4">
    <name type="scientific">Punica granatum</name>
    <name type="common">Pomegranate</name>
    <dbReference type="NCBI Taxonomy" id="22663"/>
    <lineage>
        <taxon>Eukaryota</taxon>
        <taxon>Viridiplantae</taxon>
        <taxon>Streptophyta</taxon>
        <taxon>Embryophyta</taxon>
        <taxon>Tracheophyta</taxon>
        <taxon>Spermatophyta</taxon>
        <taxon>Magnoliopsida</taxon>
        <taxon>eudicotyledons</taxon>
        <taxon>Gunneridae</taxon>
        <taxon>Pentapetalae</taxon>
        <taxon>rosids</taxon>
        <taxon>malvids</taxon>
        <taxon>Myrtales</taxon>
        <taxon>Lythraceae</taxon>
        <taxon>Punica</taxon>
    </lineage>
</organism>
<dbReference type="Proteomes" id="UP000233551">
    <property type="component" value="Unassembled WGS sequence"/>
</dbReference>
<feature type="chain" id="PRO_5014113893" description="Bifunctional inhibitor/plant lipid transfer protein/seed storage helical domain-containing protein" evidence="1">
    <location>
        <begin position="23"/>
        <end position="166"/>
    </location>
</feature>
<dbReference type="InterPro" id="IPR036312">
    <property type="entry name" value="Bifun_inhib/LTP/seed_sf"/>
</dbReference>
<dbReference type="InterPro" id="IPR016140">
    <property type="entry name" value="Bifunc_inhib/LTP/seed_store"/>
</dbReference>
<protein>
    <recommendedName>
        <fullName evidence="2">Bifunctional inhibitor/plant lipid transfer protein/seed storage helical domain-containing protein</fullName>
    </recommendedName>
</protein>
<accession>A0A2I0I2F5</accession>
<dbReference type="PANTHER" id="PTHR33286">
    <property type="entry name" value="BIFUNCTIONAL INHIBITOR/LIPID-TRANSFER PROTEIN/SEED STORAGE 2S ALBUMIN SUPERFAMILY PROTEIN"/>
    <property type="match status" value="1"/>
</dbReference>
<sequence>MKKGTSSSPWALLLLLAGLVSAIALGFDFGIGMASAQDVSPSQCRDEIQQGISACLPVAMGQPPSPACCERVRVTHPECVCPYVTSEVATMVDPKRAKKLIEGCGRKVPPHYKCGITSVPALVLVVSVRVRGRRIGRADKGQSFPHPRCRRLSDYTSIVDLNLPVS</sequence>
<comment type="caution">
    <text evidence="3">The sequence shown here is derived from an EMBL/GenBank/DDBJ whole genome shotgun (WGS) entry which is preliminary data.</text>
</comment>
<proteinExistence type="predicted"/>
<evidence type="ECO:0000313" key="4">
    <source>
        <dbReference type="Proteomes" id="UP000233551"/>
    </source>
</evidence>
<dbReference type="PANTHER" id="PTHR33286:SF32">
    <property type="entry name" value="BIFUNCTIONAL INHIBITOR_PLANT LIPID TRANSFER PROTEIN_SEED STORAGE HELICAL DOMAIN-CONTAINING PROTEIN"/>
    <property type="match status" value="1"/>
</dbReference>
<evidence type="ECO:0000313" key="3">
    <source>
        <dbReference type="EMBL" id="PKI38132.1"/>
    </source>
</evidence>
<evidence type="ECO:0000256" key="1">
    <source>
        <dbReference type="SAM" id="SignalP"/>
    </source>
</evidence>
<dbReference type="SUPFAM" id="SSF47699">
    <property type="entry name" value="Bifunctional inhibitor/lipid-transfer protein/seed storage 2S albumin"/>
    <property type="match status" value="1"/>
</dbReference>
<feature type="domain" description="Bifunctional inhibitor/plant lipid transfer protein/seed storage helical" evidence="2">
    <location>
        <begin position="36"/>
        <end position="114"/>
    </location>
</feature>
<dbReference type="AlphaFoldDB" id="A0A2I0I2F5"/>
<dbReference type="Gene3D" id="1.10.110.10">
    <property type="entry name" value="Plant lipid-transfer and hydrophobic proteins"/>
    <property type="match status" value="1"/>
</dbReference>
<feature type="signal peptide" evidence="1">
    <location>
        <begin position="1"/>
        <end position="22"/>
    </location>
</feature>
<reference evidence="3 4" key="1">
    <citation type="submission" date="2017-11" db="EMBL/GenBank/DDBJ databases">
        <title>De-novo sequencing of pomegranate (Punica granatum L.) genome.</title>
        <authorList>
            <person name="Akparov Z."/>
            <person name="Amiraslanov A."/>
            <person name="Hajiyeva S."/>
            <person name="Abbasov M."/>
            <person name="Kaur K."/>
            <person name="Hamwieh A."/>
            <person name="Solovyev V."/>
            <person name="Salamov A."/>
            <person name="Braich B."/>
            <person name="Kosarev P."/>
            <person name="Mahmoud A."/>
            <person name="Hajiyev E."/>
            <person name="Babayeva S."/>
            <person name="Izzatullayeva V."/>
            <person name="Mammadov A."/>
            <person name="Mammadov A."/>
            <person name="Sharifova S."/>
            <person name="Ojaghi J."/>
            <person name="Eynullazada K."/>
            <person name="Bayramov B."/>
            <person name="Abdulazimova A."/>
            <person name="Shahmuradov I."/>
        </authorList>
    </citation>
    <scope>NUCLEOTIDE SEQUENCE [LARGE SCALE GENOMIC DNA]</scope>
    <source>
        <strain evidence="4">cv. AG2017</strain>
        <tissue evidence="3">Leaf</tissue>
    </source>
</reference>
<dbReference type="EMBL" id="PGOL01004205">
    <property type="protein sequence ID" value="PKI38132.1"/>
    <property type="molecule type" value="Genomic_DNA"/>
</dbReference>
<keyword evidence="1" id="KW-0732">Signal</keyword>
<dbReference type="Pfam" id="PF14368">
    <property type="entry name" value="LTP_2"/>
    <property type="match status" value="1"/>
</dbReference>
<name>A0A2I0I2F5_PUNGR</name>
<evidence type="ECO:0000259" key="2">
    <source>
        <dbReference type="Pfam" id="PF14368"/>
    </source>
</evidence>
<gene>
    <name evidence="3" type="ORF">CRG98_041497</name>
</gene>
<keyword evidence="4" id="KW-1185">Reference proteome</keyword>